<dbReference type="Proteomes" id="UP000827549">
    <property type="component" value="Chromosome 3"/>
</dbReference>
<reference evidence="1" key="1">
    <citation type="submission" date="2023-10" db="EMBL/GenBank/DDBJ databases">
        <authorList>
            <person name="Noh H."/>
        </authorList>
    </citation>
    <scope>NUCLEOTIDE SEQUENCE</scope>
    <source>
        <strain evidence="1">DUCC4014</strain>
    </source>
</reference>
<accession>A0AAF1BR26</accession>
<keyword evidence="2" id="KW-1185">Reference proteome</keyword>
<name>A0AAF1BR26_9TREE</name>
<evidence type="ECO:0000313" key="2">
    <source>
        <dbReference type="Proteomes" id="UP000827549"/>
    </source>
</evidence>
<gene>
    <name evidence="1" type="ORF">LOC62_03G005151</name>
</gene>
<dbReference type="GeneID" id="87808381"/>
<proteinExistence type="predicted"/>
<sequence length="217" mass="24169">MLPTSFSIIPPTEDQPALLCIEVNGHKTFLPWLVRLDDGDEVTVAEFEPAMTAAVSWAEEAAGIREACKPLEGGKWIVLDTHKTLLARSLRHAEVEIQIITNGLEHITEAHYAQFWRLIPNSLTMWAMYTKLAKMLSTVRFLQAHLATPCDKDYEEELAKMCVPWPITHTKLGYWAALRFDAAGATTKMAELIESVGEKVEVLAADVLQVCAPALLK</sequence>
<organism evidence="1 2">
    <name type="scientific">Vanrija pseudolonga</name>
    <dbReference type="NCBI Taxonomy" id="143232"/>
    <lineage>
        <taxon>Eukaryota</taxon>
        <taxon>Fungi</taxon>
        <taxon>Dikarya</taxon>
        <taxon>Basidiomycota</taxon>
        <taxon>Agaricomycotina</taxon>
        <taxon>Tremellomycetes</taxon>
        <taxon>Trichosporonales</taxon>
        <taxon>Trichosporonaceae</taxon>
        <taxon>Vanrija</taxon>
    </lineage>
</organism>
<evidence type="ECO:0000313" key="1">
    <source>
        <dbReference type="EMBL" id="WOO81628.1"/>
    </source>
</evidence>
<protein>
    <submittedName>
        <fullName evidence="1">Uncharacterized protein</fullName>
    </submittedName>
</protein>
<dbReference type="AlphaFoldDB" id="A0AAF1BR26"/>
<dbReference type="EMBL" id="CP086716">
    <property type="protein sequence ID" value="WOO81628.1"/>
    <property type="molecule type" value="Genomic_DNA"/>
</dbReference>
<dbReference type="RefSeq" id="XP_062627660.1">
    <property type="nucleotide sequence ID" value="XM_062771676.1"/>
</dbReference>